<keyword evidence="4" id="KW-1003">Cell membrane</keyword>
<feature type="region of interest" description="Disordered" evidence="13">
    <location>
        <begin position="762"/>
        <end position="817"/>
    </location>
</feature>
<evidence type="ECO:0000256" key="8">
    <source>
        <dbReference type="ARBA" id="ARBA00022692"/>
    </source>
</evidence>
<dbReference type="Pfam" id="PF25162">
    <property type="entry name" value="DUF7827"/>
    <property type="match status" value="1"/>
</dbReference>
<keyword evidence="5" id="KW-0134">Cell wall</keyword>
<comment type="subcellular location">
    <subcellularLocation>
        <location evidence="1">Cell membrane</location>
    </subcellularLocation>
    <subcellularLocation>
        <location evidence="2">Secreted</location>
        <location evidence="2">Cell wall</location>
        <location evidence="2">S-layer</location>
    </subcellularLocation>
</comment>
<reference evidence="17" key="1">
    <citation type="submission" date="2022-09" db="EMBL/GenBank/DDBJ databases">
        <title>Enrichment on poylsaccharides allowed isolation of novel metabolic and taxonomic groups of Haloarchaea.</title>
        <authorList>
            <person name="Sorokin D.Y."/>
            <person name="Elcheninov A.G."/>
            <person name="Khizhniak T.V."/>
            <person name="Kolganova T.V."/>
            <person name="Kublanov I.V."/>
        </authorList>
    </citation>
    <scope>NUCLEOTIDE SEQUENCE</scope>
    <source>
        <strain evidence="17">AArc-xg1-1</strain>
    </source>
</reference>
<keyword evidence="7" id="KW-0701">S-layer</keyword>
<keyword evidence="8 14" id="KW-0812">Transmembrane</keyword>
<comment type="similarity">
    <text evidence="3">Belongs to the halobacterial S-layer protein family.</text>
</comment>
<dbReference type="NCBIfam" id="NF045517">
    <property type="entry name" value="halo_surf_dom"/>
    <property type="match status" value="1"/>
</dbReference>
<dbReference type="InterPro" id="IPR026371">
    <property type="entry name" value="PGF_CTERM"/>
</dbReference>
<evidence type="ECO:0000313" key="17">
    <source>
        <dbReference type="EMBL" id="MCU4739966.1"/>
    </source>
</evidence>
<dbReference type="EMBL" id="JAOPKA010000001">
    <property type="protein sequence ID" value="MCU4739966.1"/>
    <property type="molecule type" value="Genomic_DNA"/>
</dbReference>
<protein>
    <submittedName>
        <fullName evidence="17">PGF-CTERM sorting domain-containing protein</fullName>
    </submittedName>
</protein>
<evidence type="ECO:0000259" key="16">
    <source>
        <dbReference type="Pfam" id="PF25162"/>
    </source>
</evidence>
<evidence type="ECO:0000256" key="11">
    <source>
        <dbReference type="ARBA" id="ARBA00023136"/>
    </source>
</evidence>
<evidence type="ECO:0000256" key="2">
    <source>
        <dbReference type="ARBA" id="ARBA00004237"/>
    </source>
</evidence>
<dbReference type="InterPro" id="IPR026452">
    <property type="entry name" value="Surf_glycop_sig_pep"/>
</dbReference>
<keyword evidence="11 14" id="KW-0472">Membrane</keyword>
<evidence type="ECO:0000256" key="12">
    <source>
        <dbReference type="ARBA" id="ARBA00023180"/>
    </source>
</evidence>
<sequence>MTDNTTYREKGRALFLAALMVLSVVAMSTALVGGAAAASDDLVNGPTEYQDGDDTHVQLVLDGDHTNLDETDFAVYDRSDNEVGIVAGSLTSNDDGDTTQFDFEVDNALRGDAQLEIDGENVSISTTGTTVAENGNSVTAFEGETIAILAAGVDSDYTIYDDDGSPMFDGATHANSNVATESTDSLESGETYTVDFGADEVNVTVRDLGLSAEVGDDSLYTGENATVDVSALTTNRMVEATLLDEDGDDVSTADGTLGGDRQATIDLGAVDDAGNYTIEVEDLDTGITVETDTIAVEEAPDGDIRFDDSSYDGVAGDNVEFTVEFDNTEDGWVYIEEDEGFYNATLEIDAEGADEVTIAFNTYEADDDDNNNDVFEVVSDDGEITNLEQNAAFGSEYVLLPGDFELETGFTGMSDENDAAFLTLGSGSVDDISTGVAPGDFDVDDDLEDILEETTDRDYVAEGDLLITSVEATGVHGYLLDGDNWNENSGLELTFSDTDEPRYGSADSINITDLQTQEPDNISVVSDEDNGTFYVIADVDNIDNISADQTWDVEFEMTEDNAYIEDEDSELSVNTEFDVEERNLELVGDFNDDDELFVENSAESLLTAETNVAPGTDADWRLRSGGEIFQESTTVDDGEVTVTFDLSGYSAGDEIEQIRVTEAGDERHEISGVFIDAGETVEEKEDLELDVDAPSDVKVDEDAEFVATLTNNKDEEVTTTVEFEFAGETEDAELTIGADSSASETFTVSELDAGDYDWSVSVDDYDLSDSGTLTVEADDKDEDTDTETPDESDDSDDSDDSTTDDSDDSDDDDGQPGFGVAVAVVALLAAAMLALRRQN</sequence>
<evidence type="ECO:0000256" key="10">
    <source>
        <dbReference type="ARBA" id="ARBA00022989"/>
    </source>
</evidence>
<evidence type="ECO:0000256" key="5">
    <source>
        <dbReference type="ARBA" id="ARBA00022512"/>
    </source>
</evidence>
<evidence type="ECO:0000256" key="7">
    <source>
        <dbReference type="ARBA" id="ARBA00022601"/>
    </source>
</evidence>
<dbReference type="InterPro" id="IPR057149">
    <property type="entry name" value="DUF7827"/>
</dbReference>
<evidence type="ECO:0000259" key="15">
    <source>
        <dbReference type="Pfam" id="PF18204"/>
    </source>
</evidence>
<feature type="compositionally biased region" description="Acidic residues" evidence="13">
    <location>
        <begin position="776"/>
        <end position="814"/>
    </location>
</feature>
<evidence type="ECO:0000256" key="6">
    <source>
        <dbReference type="ARBA" id="ARBA00022525"/>
    </source>
</evidence>
<keyword evidence="10 14" id="KW-1133">Transmembrane helix</keyword>
<organism evidence="17 18">
    <name type="scientific">Natronoglomus mannanivorans</name>
    <dbReference type="NCBI Taxonomy" id="2979990"/>
    <lineage>
        <taxon>Archaea</taxon>
        <taxon>Methanobacteriati</taxon>
        <taxon>Methanobacteriota</taxon>
        <taxon>Stenosarchaea group</taxon>
        <taxon>Halobacteria</taxon>
        <taxon>Halobacteriales</taxon>
        <taxon>Natrialbaceae</taxon>
        <taxon>Natronoglomus</taxon>
    </lineage>
</organism>
<keyword evidence="9" id="KW-0732">Signal</keyword>
<feature type="transmembrane region" description="Helical" evidence="14">
    <location>
        <begin position="817"/>
        <end position="835"/>
    </location>
</feature>
<accession>A0AAP2YVA7</accession>
<dbReference type="GO" id="GO:0030115">
    <property type="term" value="C:S-layer"/>
    <property type="evidence" value="ECO:0007669"/>
    <property type="project" value="UniProtKB-SubCell"/>
</dbReference>
<comment type="caution">
    <text evidence="17">The sequence shown here is derived from an EMBL/GenBank/DDBJ whole genome shotgun (WGS) entry which is preliminary data.</text>
</comment>
<evidence type="ECO:0000313" key="18">
    <source>
        <dbReference type="Proteomes" id="UP001321018"/>
    </source>
</evidence>
<evidence type="ECO:0000256" key="13">
    <source>
        <dbReference type="SAM" id="MobiDB-lite"/>
    </source>
</evidence>
<dbReference type="AlphaFoldDB" id="A0AAP2YVA7"/>
<dbReference type="GO" id="GO:0005886">
    <property type="term" value="C:plasma membrane"/>
    <property type="evidence" value="ECO:0007669"/>
    <property type="project" value="UniProtKB-SubCell"/>
</dbReference>
<dbReference type="RefSeq" id="WP_338001824.1">
    <property type="nucleotide sequence ID" value="NZ_JAOPKA010000001.1"/>
</dbReference>
<feature type="domain" description="PGF-CTERM archaeal protein-sorting signal" evidence="15">
    <location>
        <begin position="815"/>
        <end position="837"/>
    </location>
</feature>
<dbReference type="NCBIfam" id="TIGR04126">
    <property type="entry name" value="PGF_CTERM"/>
    <property type="match status" value="1"/>
</dbReference>
<keyword evidence="6" id="KW-0964">Secreted</keyword>
<evidence type="ECO:0000256" key="1">
    <source>
        <dbReference type="ARBA" id="ARBA00004236"/>
    </source>
</evidence>
<proteinExistence type="inferred from homology"/>
<dbReference type="Pfam" id="PF18204">
    <property type="entry name" value="PGF-CTERM"/>
    <property type="match status" value="1"/>
</dbReference>
<keyword evidence="12" id="KW-0325">Glycoprotein</keyword>
<dbReference type="Proteomes" id="UP001321018">
    <property type="component" value="Unassembled WGS sequence"/>
</dbReference>
<gene>
    <name evidence="17" type="ORF">OB960_00935</name>
</gene>
<name>A0AAP2YVA7_9EURY</name>
<evidence type="ECO:0000256" key="4">
    <source>
        <dbReference type="ARBA" id="ARBA00022475"/>
    </source>
</evidence>
<evidence type="ECO:0000256" key="9">
    <source>
        <dbReference type="ARBA" id="ARBA00022729"/>
    </source>
</evidence>
<dbReference type="NCBIfam" id="TIGR04207">
    <property type="entry name" value="halo_sig_pep"/>
    <property type="match status" value="1"/>
</dbReference>
<feature type="domain" description="DUF7827" evidence="16">
    <location>
        <begin position="296"/>
        <end position="392"/>
    </location>
</feature>
<evidence type="ECO:0000256" key="14">
    <source>
        <dbReference type="SAM" id="Phobius"/>
    </source>
</evidence>
<evidence type="ECO:0000256" key="3">
    <source>
        <dbReference type="ARBA" id="ARBA00009327"/>
    </source>
</evidence>